<evidence type="ECO:0000256" key="1">
    <source>
        <dbReference type="SAM" id="Phobius"/>
    </source>
</evidence>
<gene>
    <name evidence="2" type="ORF">L2749_13940</name>
</gene>
<protein>
    <submittedName>
        <fullName evidence="2">Uncharacterized protein</fullName>
    </submittedName>
</protein>
<name>A0A9X2CAP7_9GAMM</name>
<keyword evidence="1" id="KW-1133">Transmembrane helix</keyword>
<dbReference type="AlphaFoldDB" id="A0A9X2CAP7"/>
<keyword evidence="1" id="KW-0812">Transmembrane</keyword>
<sequence>MNKETETVKVKVKVKSESAFTWQKAITFVMFLLTTLVIVDIVIDYKMQPLLDEIASLKQSNVNKPDVRVINTRAMAEHFAQAGYDTRTELEYIDILKILLDKSNIIGIKEDSLQFKGTKYELKLNDIETLRQSLADLGIENPRINNEAEYAERENLQREVFRKLTGQISIQQ</sequence>
<keyword evidence="1" id="KW-0472">Membrane</keyword>
<comment type="caution">
    <text evidence="2">The sequence shown here is derived from an EMBL/GenBank/DDBJ whole genome shotgun (WGS) entry which is preliminary data.</text>
</comment>
<feature type="transmembrane region" description="Helical" evidence="1">
    <location>
        <begin position="25"/>
        <end position="43"/>
    </location>
</feature>
<organism evidence="2 3">
    <name type="scientific">Shewanella algicola</name>
    <dbReference type="NCBI Taxonomy" id="640633"/>
    <lineage>
        <taxon>Bacteria</taxon>
        <taxon>Pseudomonadati</taxon>
        <taxon>Pseudomonadota</taxon>
        <taxon>Gammaproteobacteria</taxon>
        <taxon>Alteromonadales</taxon>
        <taxon>Shewanellaceae</taxon>
        <taxon>Shewanella</taxon>
    </lineage>
</organism>
<evidence type="ECO:0000313" key="3">
    <source>
        <dbReference type="Proteomes" id="UP001139408"/>
    </source>
</evidence>
<keyword evidence="3" id="KW-1185">Reference proteome</keyword>
<proteinExistence type="predicted"/>
<dbReference type="EMBL" id="JAKILJ010000032">
    <property type="protein sequence ID" value="MCL1106345.1"/>
    <property type="molecule type" value="Genomic_DNA"/>
</dbReference>
<accession>A0A9X2CAP7</accession>
<dbReference type="Proteomes" id="UP001139408">
    <property type="component" value="Unassembled WGS sequence"/>
</dbReference>
<evidence type="ECO:0000313" key="2">
    <source>
        <dbReference type="EMBL" id="MCL1106345.1"/>
    </source>
</evidence>
<dbReference type="RefSeq" id="WP_188925761.1">
    <property type="nucleotide sequence ID" value="NZ_BMQI01000030.1"/>
</dbReference>
<reference evidence="2" key="1">
    <citation type="submission" date="2022-01" db="EMBL/GenBank/DDBJ databases">
        <title>Whole genome-based taxonomy of the Shewanellaceae.</title>
        <authorList>
            <person name="Martin-Rodriguez A.J."/>
        </authorList>
    </citation>
    <scope>NUCLEOTIDE SEQUENCE</scope>
    <source>
        <strain evidence="2">DSM 23803</strain>
    </source>
</reference>